<name>A0A0F2M0E2_SPOSC</name>
<dbReference type="OrthoDB" id="610462at2759"/>
<dbReference type="SMART" id="SM00360">
    <property type="entry name" value="RRM"/>
    <property type="match status" value="2"/>
</dbReference>
<dbReference type="SUPFAM" id="SSF54928">
    <property type="entry name" value="RNA-binding domain, RBD"/>
    <property type="match status" value="2"/>
</dbReference>
<dbReference type="Gene3D" id="3.30.70.330">
    <property type="match status" value="2"/>
</dbReference>
<dbReference type="InterPro" id="IPR012677">
    <property type="entry name" value="Nucleotide-bd_a/b_plait_sf"/>
</dbReference>
<dbReference type="Proteomes" id="UP000033710">
    <property type="component" value="Unassembled WGS sequence"/>
</dbReference>
<protein>
    <recommendedName>
        <fullName evidence="3">RRM domain-containing protein</fullName>
    </recommendedName>
</protein>
<organism evidence="4 5">
    <name type="scientific">Sporothrix schenckii 1099-18</name>
    <dbReference type="NCBI Taxonomy" id="1397361"/>
    <lineage>
        <taxon>Eukaryota</taxon>
        <taxon>Fungi</taxon>
        <taxon>Dikarya</taxon>
        <taxon>Ascomycota</taxon>
        <taxon>Pezizomycotina</taxon>
        <taxon>Sordariomycetes</taxon>
        <taxon>Sordariomycetidae</taxon>
        <taxon>Ophiostomatales</taxon>
        <taxon>Ophiostomataceae</taxon>
        <taxon>Sporothrix</taxon>
    </lineage>
</organism>
<evidence type="ECO:0000313" key="5">
    <source>
        <dbReference type="Proteomes" id="UP000033710"/>
    </source>
</evidence>
<dbReference type="PROSITE" id="PS50102">
    <property type="entry name" value="RRM"/>
    <property type="match status" value="1"/>
</dbReference>
<evidence type="ECO:0000313" key="4">
    <source>
        <dbReference type="EMBL" id="KJR83172.1"/>
    </source>
</evidence>
<dbReference type="EMBL" id="AXCR01000010">
    <property type="protein sequence ID" value="KJR83172.1"/>
    <property type="molecule type" value="Genomic_DNA"/>
</dbReference>
<dbReference type="RefSeq" id="XP_016585848.1">
    <property type="nucleotide sequence ID" value="XM_016731003.1"/>
</dbReference>
<accession>A0A0F2M0E2</accession>
<evidence type="ECO:0000256" key="1">
    <source>
        <dbReference type="PROSITE-ProRule" id="PRU00176"/>
    </source>
</evidence>
<dbReference type="InterPro" id="IPR035979">
    <property type="entry name" value="RBD_domain_sf"/>
</dbReference>
<dbReference type="GO" id="GO:0003723">
    <property type="term" value="F:RNA binding"/>
    <property type="evidence" value="ECO:0007669"/>
    <property type="project" value="UniProtKB-UniRule"/>
</dbReference>
<keyword evidence="1" id="KW-0694">RNA-binding</keyword>
<comment type="caution">
    <text evidence="4">The sequence shown here is derived from an EMBL/GenBank/DDBJ whole genome shotgun (WGS) entry which is preliminary data.</text>
</comment>
<sequence>MDMAECITRSHRLGIRLSFPSIPDTKYLCVRVFHTLILTLPQPHLIFKSADQTTIFRKTQQVMNQATKHELVQHAVESGAVSGIYYVLVANLPPEMNFSDLKVLSREVASVDKCFINGRTSEGWVRVRSPQDFYRVYNHLHGFNYKGYILSASIENSSKPVYIWDQKKTRAAANASSSTIGRGAGAPNLSPHAAVSPCLDYGYCATANGSTSAPVEYNACYGYDSGYSSGASSSSGYPYPAESVSHTVTAMPPSFNSYQPYEGARSSARSWQPHHTPISSGQHGVDCGSGHYGYGYDHQAGHATGEGVSQTAKVIVKNLSRHATSKELESYLISAVGGRHMLQEDVRFPHQPSSSSGSSSSSSSSANRQHAFLLFNTHSDALAAVSKLNKTKLLGLNIEARLATEMVLPVRGSPSSTSSYVPPIATSTLMDSGDAGLGVDASATLSTKGQTEDTKPKREKSHNLVVDGKSLYGHVKQAMEETKGRDRKHKHRK</sequence>
<dbReference type="VEuPathDB" id="FungiDB:SPSK_04192"/>
<feature type="region of interest" description="Disordered" evidence="2">
    <location>
        <begin position="443"/>
        <end position="493"/>
    </location>
</feature>
<dbReference type="AlphaFoldDB" id="A0A0F2M0E2"/>
<evidence type="ECO:0000256" key="2">
    <source>
        <dbReference type="SAM" id="MobiDB-lite"/>
    </source>
</evidence>
<dbReference type="CDD" id="cd00590">
    <property type="entry name" value="RRM_SF"/>
    <property type="match status" value="1"/>
</dbReference>
<dbReference type="InterPro" id="IPR000504">
    <property type="entry name" value="RRM_dom"/>
</dbReference>
<reference evidence="4 5" key="2">
    <citation type="journal article" date="2015" name="Eukaryot. Cell">
        <title>Asexual propagation of a virulent clone complex in a human and feline outbreak of sporotrichosis.</title>
        <authorList>
            <person name="Teixeira Mde M."/>
            <person name="Rodrigues A.M."/>
            <person name="Tsui C.K."/>
            <person name="de Almeida L.G."/>
            <person name="Van Diepeningen A.D."/>
            <person name="van den Ende B.G."/>
            <person name="Fernandes G.F."/>
            <person name="Kano R."/>
            <person name="Hamelin R.C."/>
            <person name="Lopes-Bezerra L.M."/>
            <person name="Vasconcelos A.T."/>
            <person name="de Hoog S."/>
            <person name="de Camargo Z.P."/>
            <person name="Felipe M.S."/>
        </authorList>
    </citation>
    <scope>NUCLEOTIDE SEQUENCE [LARGE SCALE GENOMIC DNA]</scope>
    <source>
        <strain evidence="4 5">1099-18</strain>
    </source>
</reference>
<feature type="domain" description="RRM" evidence="3">
    <location>
        <begin position="312"/>
        <end position="405"/>
    </location>
</feature>
<dbReference type="KEGG" id="ssck:SPSK_04192"/>
<gene>
    <name evidence="4" type="ORF">SPSK_04192</name>
</gene>
<proteinExistence type="predicted"/>
<dbReference type="GeneID" id="27666280"/>
<reference evidence="4 5" key="1">
    <citation type="journal article" date="2014" name="BMC Genomics">
        <title>Comparative genomics of the major fungal agents of human and animal Sporotrichosis: Sporothrix schenckii and Sporothrix brasiliensis.</title>
        <authorList>
            <person name="Teixeira M.M."/>
            <person name="de Almeida L.G."/>
            <person name="Kubitschek-Barreira P."/>
            <person name="Alves F.L."/>
            <person name="Kioshima E.S."/>
            <person name="Abadio A.K."/>
            <person name="Fernandes L."/>
            <person name="Derengowski L.S."/>
            <person name="Ferreira K.S."/>
            <person name="Souza R.C."/>
            <person name="Ruiz J.C."/>
            <person name="de Andrade N.C."/>
            <person name="Paes H.C."/>
            <person name="Nicola A.M."/>
            <person name="Albuquerque P."/>
            <person name="Gerber A.L."/>
            <person name="Martins V.P."/>
            <person name="Peconick L.D."/>
            <person name="Neto A.V."/>
            <person name="Chaucanez C.B."/>
            <person name="Silva P.A."/>
            <person name="Cunha O.L."/>
            <person name="de Oliveira F.F."/>
            <person name="dos Santos T.C."/>
            <person name="Barros A.L."/>
            <person name="Soares M.A."/>
            <person name="de Oliveira L.M."/>
            <person name="Marini M.M."/>
            <person name="Villalobos-Duno H."/>
            <person name="Cunha M.M."/>
            <person name="de Hoog S."/>
            <person name="da Silveira J.F."/>
            <person name="Henrissat B."/>
            <person name="Nino-Vega G.A."/>
            <person name="Cisalpino P.S."/>
            <person name="Mora-Montes H.M."/>
            <person name="Almeida S.R."/>
            <person name="Stajich J.E."/>
            <person name="Lopes-Bezerra L.M."/>
            <person name="Vasconcelos A.T."/>
            <person name="Felipe M.S."/>
        </authorList>
    </citation>
    <scope>NUCLEOTIDE SEQUENCE [LARGE SCALE GENOMIC DNA]</scope>
    <source>
        <strain evidence="4 5">1099-18</strain>
    </source>
</reference>
<evidence type="ECO:0000259" key="3">
    <source>
        <dbReference type="PROSITE" id="PS50102"/>
    </source>
</evidence>